<keyword evidence="3" id="KW-0012">Acyltransferase</keyword>
<dbReference type="PANTHER" id="PTHR23028">
    <property type="entry name" value="ACETYLTRANSFERASE"/>
    <property type="match status" value="1"/>
</dbReference>
<feature type="transmembrane region" description="Helical" evidence="1">
    <location>
        <begin position="310"/>
        <end position="330"/>
    </location>
</feature>
<evidence type="ECO:0000313" key="3">
    <source>
        <dbReference type="EMBL" id="UTI62547.1"/>
    </source>
</evidence>
<sequence>MAHAAPPAPAAAPRQHALDGLRAVAALSVVGYHAWLYTLPTVSSAERGGTSDYVWHELRLGLVLFFVLSGFLLYGPWVRSAATGGRAPSVRGYAIRRAGRILPAYWVAIAASVLLLWWYDRTPGVRLPDGGNLWLFAVFGQNFRADTLLTLNPPSWTLAVEATFYLALPLLGLLALRGRRAGVVLAPVLFLLAGVAYNYAMSSRGGLSPIVSKVLPAYTPYFGVGMLAAVLAYGRTLAPRVGWALLGAGVVLVVGDALWAADAATRGSHDQALRIWRDLPAATGFALVLLAVTTAVRAPRLLTARPVVRVGELSYGIYLWHVPLLLFLRAQGVLPLFTTGALAVILPLTFLVAAASWRFVEQPAQAWSRRVASRGAGARDPGTAEAALAGAGAG</sequence>
<dbReference type="Pfam" id="PF01757">
    <property type="entry name" value="Acyl_transf_3"/>
    <property type="match status" value="1"/>
</dbReference>
<accession>A0ABY5DP11</accession>
<evidence type="ECO:0000256" key="1">
    <source>
        <dbReference type="SAM" id="Phobius"/>
    </source>
</evidence>
<feature type="transmembrane region" description="Helical" evidence="1">
    <location>
        <begin position="183"/>
        <end position="200"/>
    </location>
</feature>
<feature type="transmembrane region" description="Helical" evidence="1">
    <location>
        <begin position="215"/>
        <end position="234"/>
    </location>
</feature>
<dbReference type="GO" id="GO:0016746">
    <property type="term" value="F:acyltransferase activity"/>
    <property type="evidence" value="ECO:0007669"/>
    <property type="project" value="UniProtKB-KW"/>
</dbReference>
<evidence type="ECO:0000259" key="2">
    <source>
        <dbReference type="Pfam" id="PF01757"/>
    </source>
</evidence>
<feature type="domain" description="Acyltransferase 3" evidence="2">
    <location>
        <begin position="16"/>
        <end position="355"/>
    </location>
</feature>
<gene>
    <name evidence="3" type="ORF">NBH00_14370</name>
</gene>
<evidence type="ECO:0000313" key="4">
    <source>
        <dbReference type="Proteomes" id="UP001056035"/>
    </source>
</evidence>
<feature type="transmembrane region" description="Helical" evidence="1">
    <location>
        <begin position="336"/>
        <end position="360"/>
    </location>
</feature>
<feature type="transmembrane region" description="Helical" evidence="1">
    <location>
        <begin position="20"/>
        <end position="38"/>
    </location>
</feature>
<keyword evidence="3" id="KW-0808">Transferase</keyword>
<dbReference type="EMBL" id="CP098502">
    <property type="protein sequence ID" value="UTI62547.1"/>
    <property type="molecule type" value="Genomic_DNA"/>
</dbReference>
<feature type="transmembrane region" description="Helical" evidence="1">
    <location>
        <begin position="156"/>
        <end position="176"/>
    </location>
</feature>
<dbReference type="InterPro" id="IPR002656">
    <property type="entry name" value="Acyl_transf_3_dom"/>
</dbReference>
<feature type="transmembrane region" description="Helical" evidence="1">
    <location>
        <begin position="98"/>
        <end position="119"/>
    </location>
</feature>
<proteinExistence type="predicted"/>
<keyword evidence="1" id="KW-0472">Membrane</keyword>
<keyword evidence="4" id="KW-1185">Reference proteome</keyword>
<feature type="transmembrane region" description="Helical" evidence="1">
    <location>
        <begin position="281"/>
        <end position="298"/>
    </location>
</feature>
<keyword evidence="1" id="KW-1133">Transmembrane helix</keyword>
<dbReference type="PANTHER" id="PTHR23028:SF53">
    <property type="entry name" value="ACYL_TRANSF_3 DOMAIN-CONTAINING PROTEIN"/>
    <property type="match status" value="1"/>
</dbReference>
<feature type="transmembrane region" description="Helical" evidence="1">
    <location>
        <begin position="58"/>
        <end position="77"/>
    </location>
</feature>
<reference evidence="3 4" key="1">
    <citation type="submission" date="2022-06" db="EMBL/GenBank/DDBJ databases">
        <title>Paraconexibacter antarcticus.</title>
        <authorList>
            <person name="Kim C.S."/>
        </authorList>
    </citation>
    <scope>NUCLEOTIDE SEQUENCE [LARGE SCALE GENOMIC DNA]</scope>
    <source>
        <strain evidence="3 4">02-257</strain>
    </source>
</reference>
<protein>
    <submittedName>
        <fullName evidence="3">Acyltransferase</fullName>
    </submittedName>
</protein>
<feature type="transmembrane region" description="Helical" evidence="1">
    <location>
        <begin position="241"/>
        <end position="261"/>
    </location>
</feature>
<dbReference type="RefSeq" id="WP_254569284.1">
    <property type="nucleotide sequence ID" value="NZ_CP098502.1"/>
</dbReference>
<dbReference type="InterPro" id="IPR050879">
    <property type="entry name" value="Acyltransferase_3"/>
</dbReference>
<keyword evidence="1" id="KW-0812">Transmembrane</keyword>
<name>A0ABY5DP11_9ACTN</name>
<organism evidence="3 4">
    <name type="scientific">Paraconexibacter antarcticus</name>
    <dbReference type="NCBI Taxonomy" id="2949664"/>
    <lineage>
        <taxon>Bacteria</taxon>
        <taxon>Bacillati</taxon>
        <taxon>Actinomycetota</taxon>
        <taxon>Thermoleophilia</taxon>
        <taxon>Solirubrobacterales</taxon>
        <taxon>Paraconexibacteraceae</taxon>
        <taxon>Paraconexibacter</taxon>
    </lineage>
</organism>
<dbReference type="Proteomes" id="UP001056035">
    <property type="component" value="Chromosome"/>
</dbReference>